<accession>A0AAD7IE31</accession>
<evidence type="ECO:0008006" key="5">
    <source>
        <dbReference type="Google" id="ProtNLM"/>
    </source>
</evidence>
<evidence type="ECO:0000313" key="3">
    <source>
        <dbReference type="EMBL" id="KAJ7741036.1"/>
    </source>
</evidence>
<dbReference type="InterPro" id="IPR036047">
    <property type="entry name" value="F-box-like_dom_sf"/>
</dbReference>
<feature type="domain" description="F-box" evidence="1">
    <location>
        <begin position="38"/>
        <end position="78"/>
    </location>
</feature>
<gene>
    <name evidence="3" type="ORF">B0H16DRAFT_1757211</name>
</gene>
<dbReference type="EMBL" id="JARKIB010000100">
    <property type="protein sequence ID" value="KAJ7741036.1"/>
    <property type="molecule type" value="Genomic_DNA"/>
</dbReference>
<keyword evidence="4" id="KW-1185">Reference proteome</keyword>
<dbReference type="Gene3D" id="1.20.1280.50">
    <property type="match status" value="1"/>
</dbReference>
<dbReference type="InterPro" id="IPR013087">
    <property type="entry name" value="Znf_C2H2_type"/>
</dbReference>
<feature type="domain" description="C2H2-type" evidence="2">
    <location>
        <begin position="338"/>
        <end position="363"/>
    </location>
</feature>
<feature type="domain" description="C2H2-type" evidence="2">
    <location>
        <begin position="300"/>
        <end position="326"/>
    </location>
</feature>
<dbReference type="SMART" id="SM00256">
    <property type="entry name" value="FBOX"/>
    <property type="match status" value="1"/>
</dbReference>
<dbReference type="AlphaFoldDB" id="A0AAD7IE31"/>
<dbReference type="Pfam" id="PF00646">
    <property type="entry name" value="F-box"/>
    <property type="match status" value="1"/>
</dbReference>
<protein>
    <recommendedName>
        <fullName evidence="5">F-box domain-containing protein</fullName>
    </recommendedName>
</protein>
<dbReference type="InterPro" id="IPR001810">
    <property type="entry name" value="F-box_dom"/>
</dbReference>
<name>A0AAD7IE31_9AGAR</name>
<evidence type="ECO:0000259" key="1">
    <source>
        <dbReference type="SMART" id="SM00256"/>
    </source>
</evidence>
<proteinExistence type="predicted"/>
<sequence length="370" mass="41883">MSPLQGTYVPPALPAIPGAYNGHSLAQARSRCRVFSDLSLDLLLEIMTWCGPHDLLAVQGVCRTFRLLILTNRYIWRLARANLELGFPLPIAAPSEEWFVRYALGGGPCTVCRRPTQELPYSYSLGIRLCSASCSYYLLRACPGDVDGCIAEDGIILWRRPDDVDEVDTLMYQATPYLEGTTNSPMYRPSAIHDGLAEFNAAIESGDTQRLELMAETLHAATHRYRARKRLVERRNRSLLAVIARENNVTFDQLVSSRTLVRYVNTFARDLTCMTLQAWMTISETCLAEIKWLRTPKARTCCTLCRPERKQTYTWAGLEAHMRAIHPQTYSTIALKGHICALCPHTTKFTQLQQLKRHIYTAHLATRTDL</sequence>
<evidence type="ECO:0000313" key="4">
    <source>
        <dbReference type="Proteomes" id="UP001215598"/>
    </source>
</evidence>
<dbReference type="SUPFAM" id="SSF81383">
    <property type="entry name" value="F-box domain"/>
    <property type="match status" value="1"/>
</dbReference>
<comment type="caution">
    <text evidence="3">The sequence shown here is derived from an EMBL/GenBank/DDBJ whole genome shotgun (WGS) entry which is preliminary data.</text>
</comment>
<dbReference type="Proteomes" id="UP001215598">
    <property type="component" value="Unassembled WGS sequence"/>
</dbReference>
<dbReference type="SMART" id="SM00355">
    <property type="entry name" value="ZnF_C2H2"/>
    <property type="match status" value="2"/>
</dbReference>
<organism evidence="3 4">
    <name type="scientific">Mycena metata</name>
    <dbReference type="NCBI Taxonomy" id="1033252"/>
    <lineage>
        <taxon>Eukaryota</taxon>
        <taxon>Fungi</taxon>
        <taxon>Dikarya</taxon>
        <taxon>Basidiomycota</taxon>
        <taxon>Agaricomycotina</taxon>
        <taxon>Agaricomycetes</taxon>
        <taxon>Agaricomycetidae</taxon>
        <taxon>Agaricales</taxon>
        <taxon>Marasmiineae</taxon>
        <taxon>Mycenaceae</taxon>
        <taxon>Mycena</taxon>
    </lineage>
</organism>
<evidence type="ECO:0000259" key="2">
    <source>
        <dbReference type="SMART" id="SM00355"/>
    </source>
</evidence>
<reference evidence="3" key="1">
    <citation type="submission" date="2023-03" db="EMBL/GenBank/DDBJ databases">
        <title>Massive genome expansion in bonnet fungi (Mycena s.s.) driven by repeated elements and novel gene families across ecological guilds.</title>
        <authorList>
            <consortium name="Lawrence Berkeley National Laboratory"/>
            <person name="Harder C.B."/>
            <person name="Miyauchi S."/>
            <person name="Viragh M."/>
            <person name="Kuo A."/>
            <person name="Thoen E."/>
            <person name="Andreopoulos B."/>
            <person name="Lu D."/>
            <person name="Skrede I."/>
            <person name="Drula E."/>
            <person name="Henrissat B."/>
            <person name="Morin E."/>
            <person name="Kohler A."/>
            <person name="Barry K."/>
            <person name="LaButti K."/>
            <person name="Morin E."/>
            <person name="Salamov A."/>
            <person name="Lipzen A."/>
            <person name="Mereny Z."/>
            <person name="Hegedus B."/>
            <person name="Baldrian P."/>
            <person name="Stursova M."/>
            <person name="Weitz H."/>
            <person name="Taylor A."/>
            <person name="Grigoriev I.V."/>
            <person name="Nagy L.G."/>
            <person name="Martin F."/>
            <person name="Kauserud H."/>
        </authorList>
    </citation>
    <scope>NUCLEOTIDE SEQUENCE</scope>
    <source>
        <strain evidence="3">CBHHK182m</strain>
    </source>
</reference>